<feature type="region of interest" description="Disordered" evidence="2">
    <location>
        <begin position="238"/>
        <end position="259"/>
    </location>
</feature>
<organism evidence="4 5">
    <name type="scientific">Anthostomella pinea</name>
    <dbReference type="NCBI Taxonomy" id="933095"/>
    <lineage>
        <taxon>Eukaryota</taxon>
        <taxon>Fungi</taxon>
        <taxon>Dikarya</taxon>
        <taxon>Ascomycota</taxon>
        <taxon>Pezizomycotina</taxon>
        <taxon>Sordariomycetes</taxon>
        <taxon>Xylariomycetidae</taxon>
        <taxon>Xylariales</taxon>
        <taxon>Xylariaceae</taxon>
        <taxon>Anthostomella</taxon>
    </lineage>
</organism>
<evidence type="ECO:0000256" key="1">
    <source>
        <dbReference type="SAM" id="Coils"/>
    </source>
</evidence>
<comment type="caution">
    <text evidence="4">The sequence shown here is derived from an EMBL/GenBank/DDBJ whole genome shotgun (WGS) entry which is preliminary data.</text>
</comment>
<feature type="coiled-coil region" evidence="1">
    <location>
        <begin position="277"/>
        <end position="304"/>
    </location>
</feature>
<evidence type="ECO:0000313" key="5">
    <source>
        <dbReference type="Proteomes" id="UP001295740"/>
    </source>
</evidence>
<evidence type="ECO:0000259" key="3">
    <source>
        <dbReference type="Pfam" id="PF25534"/>
    </source>
</evidence>
<keyword evidence="5" id="KW-1185">Reference proteome</keyword>
<gene>
    <name evidence="4" type="ORF">KHLLAP_LOCUS12071</name>
</gene>
<accession>A0AAI8VV33</accession>
<feature type="compositionally biased region" description="Polar residues" evidence="2">
    <location>
        <begin position="779"/>
        <end position="798"/>
    </location>
</feature>
<dbReference type="InterPro" id="IPR057678">
    <property type="entry name" value="DUF7918"/>
</dbReference>
<dbReference type="AlphaFoldDB" id="A0AAI8VV33"/>
<feature type="compositionally biased region" description="Basic and acidic residues" evidence="2">
    <location>
        <begin position="492"/>
        <end position="506"/>
    </location>
</feature>
<dbReference type="Proteomes" id="UP001295740">
    <property type="component" value="Unassembled WGS sequence"/>
</dbReference>
<evidence type="ECO:0000313" key="4">
    <source>
        <dbReference type="EMBL" id="CAJ2511603.1"/>
    </source>
</evidence>
<feature type="region of interest" description="Disordered" evidence="2">
    <location>
        <begin position="323"/>
        <end position="377"/>
    </location>
</feature>
<keyword evidence="1" id="KW-0175">Coiled coil</keyword>
<feature type="region of interest" description="Disordered" evidence="2">
    <location>
        <begin position="752"/>
        <end position="844"/>
    </location>
</feature>
<proteinExistence type="predicted"/>
<dbReference type="Pfam" id="PF25534">
    <property type="entry name" value="DUF7918"/>
    <property type="match status" value="1"/>
</dbReference>
<evidence type="ECO:0000256" key="2">
    <source>
        <dbReference type="SAM" id="MobiDB-lite"/>
    </source>
</evidence>
<feature type="compositionally biased region" description="Basic and acidic residues" evidence="2">
    <location>
        <begin position="350"/>
        <end position="368"/>
    </location>
</feature>
<dbReference type="EMBL" id="CAUWAG010000018">
    <property type="protein sequence ID" value="CAJ2511603.1"/>
    <property type="molecule type" value="Genomic_DNA"/>
</dbReference>
<reference evidence="4" key="1">
    <citation type="submission" date="2023-10" db="EMBL/GenBank/DDBJ databases">
        <authorList>
            <person name="Hackl T."/>
        </authorList>
    </citation>
    <scope>NUCLEOTIDE SEQUENCE</scope>
</reference>
<dbReference type="PANTHER" id="PTHR36223:SF1">
    <property type="entry name" value="TRANSCRIPTION ELONGATION FACTOR EAF N-TERMINAL DOMAIN-CONTAINING PROTEIN"/>
    <property type="match status" value="1"/>
</dbReference>
<feature type="domain" description="DUF7918" evidence="3">
    <location>
        <begin position="9"/>
        <end position="244"/>
    </location>
</feature>
<sequence>MAIIPGFPGVEVTIAVGELVVHEYSDPAGGKRGVLGAIGDAIKRISKFIEAKDKEGFVIRLKVTSDYDWRHKNHSLNIAVLIDGKWVKGELCRSHNTHTRPWERDISHRIIKNPLAQTGYVSQTFEFTTIKHIENAAEDQIDEDALLAKQLGSIEVLFYRTVETDGREIMPPPSGNEDKEVAVSTESMKGMALSHGTSYANTTPTLKPSYVKCDNIEEDHGPIAVFQFNYRSREALIQEGVSPRPSHSRGQSRGLPGLSREEIDGLAHRQLNRSKQAASGSADNDELEERLKAVKDEISARDAAKERAAQVLQDRLLKIKEESQVTHKRQAPPPEGFFQREESSFPEILPVKREQRQPREKTLTRIDNLEEGDDIDDVPLKSEGLAADATISRDIGQTIVIDGEDEGHEEKPQIHQAPEAMISRGFGETIVLDKEEKVVPKGQPAVGAQRHSKNQAIVIDDEDETDRDPIVYGTRAMNKGKAKARTLPSFERSLRREPAIEQENKQPEPTIEQEPNAPVQDAINHQTPAKDKEDKDPQEEDLEDQCQQCPEPRVFFIDEEGNVHSELSKEPSPAFQPAHDEQASGIHAAEDIEAAHILLSMQYGHAVPIAKDAPIDENKPAVAEDKPAVAEEELPVAEDELFVAANEPVAAADQNLDGEPMDLDIPEVMVIDNDDDNEDVRPMVKEEKVKPAQDDQDDVLIFVGENQSATPQQLMNDTDQVLGDQAGNIPVEVFRQEFERFSQRMFNILDGQQPAAAPAQPSLPSFERFNPAPAPLPTQTPSVNNNASGRNRTMTKQEILTKRQLDEMDEQVDLSAPLWRPRPHKKSKTAAGQEIIDLIDSDDE</sequence>
<name>A0AAI8VV33_9PEZI</name>
<dbReference type="PANTHER" id="PTHR36223">
    <property type="entry name" value="BETA-LACTAMASE-TYPE TRANSPEPTIDASE FOLD DOMAIN CONTAINING PROTEIN"/>
    <property type="match status" value="1"/>
</dbReference>
<protein>
    <submittedName>
        <fullName evidence="4">Uu.00g072280.m01.CDS01</fullName>
    </submittedName>
</protein>
<feature type="region of interest" description="Disordered" evidence="2">
    <location>
        <begin position="440"/>
        <end position="581"/>
    </location>
</feature>